<sequence>MASRISRNGLVMCAMAVAALLSAGGGGVAAYHLVAPFSNAVVAKGGLTPSESDNLVRFTGNQSDEGVEPRGLNGAYFVLEVTCDVPLPCPTTQSARCLSYYLDLADYGTRVFAVHSGGITYAAVHGTDFVGAVHLPFLLRRVSSNDELTQVPGAYLLA</sequence>
<keyword evidence="1" id="KW-0732">Signal</keyword>
<name>A0A9D4ZN26_ADICA</name>
<dbReference type="AlphaFoldDB" id="A0A9D4ZN26"/>
<feature type="chain" id="PRO_5038506189" evidence="1">
    <location>
        <begin position="31"/>
        <end position="158"/>
    </location>
</feature>
<keyword evidence="3" id="KW-1185">Reference proteome</keyword>
<evidence type="ECO:0000313" key="2">
    <source>
        <dbReference type="EMBL" id="KAI5079777.1"/>
    </source>
</evidence>
<dbReference type="Proteomes" id="UP000886520">
    <property type="component" value="Chromosome 5"/>
</dbReference>
<proteinExistence type="predicted"/>
<protein>
    <submittedName>
        <fullName evidence="2">Uncharacterized protein</fullName>
    </submittedName>
</protein>
<accession>A0A9D4ZN26</accession>
<feature type="signal peptide" evidence="1">
    <location>
        <begin position="1"/>
        <end position="30"/>
    </location>
</feature>
<dbReference type="EMBL" id="JABFUD020000005">
    <property type="protein sequence ID" value="KAI5079777.1"/>
    <property type="molecule type" value="Genomic_DNA"/>
</dbReference>
<evidence type="ECO:0000313" key="3">
    <source>
        <dbReference type="Proteomes" id="UP000886520"/>
    </source>
</evidence>
<organism evidence="2 3">
    <name type="scientific">Adiantum capillus-veneris</name>
    <name type="common">Maidenhair fern</name>
    <dbReference type="NCBI Taxonomy" id="13818"/>
    <lineage>
        <taxon>Eukaryota</taxon>
        <taxon>Viridiplantae</taxon>
        <taxon>Streptophyta</taxon>
        <taxon>Embryophyta</taxon>
        <taxon>Tracheophyta</taxon>
        <taxon>Polypodiopsida</taxon>
        <taxon>Polypodiidae</taxon>
        <taxon>Polypodiales</taxon>
        <taxon>Pteridineae</taxon>
        <taxon>Pteridaceae</taxon>
        <taxon>Vittarioideae</taxon>
        <taxon>Adiantum</taxon>
    </lineage>
</organism>
<evidence type="ECO:0000256" key="1">
    <source>
        <dbReference type="SAM" id="SignalP"/>
    </source>
</evidence>
<reference evidence="2 3" key="1">
    <citation type="submission" date="2021-01" db="EMBL/GenBank/DDBJ databases">
        <title>Adiantum capillus-veneris genome.</title>
        <authorList>
            <person name="Fang Y."/>
            <person name="Liao Q."/>
        </authorList>
    </citation>
    <scope>NUCLEOTIDE SEQUENCE [LARGE SCALE GENOMIC DNA]</scope>
    <source>
        <strain evidence="2">H3</strain>
        <tissue evidence="2">Leaf</tissue>
    </source>
</reference>
<comment type="caution">
    <text evidence="2">The sequence shown here is derived from an EMBL/GenBank/DDBJ whole genome shotgun (WGS) entry which is preliminary data.</text>
</comment>
<gene>
    <name evidence="2" type="ORF">GOP47_0005256</name>
</gene>